<dbReference type="InterPro" id="IPR010402">
    <property type="entry name" value="CCT_domain"/>
</dbReference>
<name>A0AAQ3K1A8_9LILI</name>
<evidence type="ECO:0000313" key="6">
    <source>
        <dbReference type="EMBL" id="WOL00172.1"/>
    </source>
</evidence>
<reference evidence="6 7" key="1">
    <citation type="submission" date="2023-10" db="EMBL/GenBank/DDBJ databases">
        <title>Chromosome-scale genome assembly provides insights into flower coloration mechanisms of Canna indica.</title>
        <authorList>
            <person name="Li C."/>
        </authorList>
    </citation>
    <scope>NUCLEOTIDE SEQUENCE [LARGE SCALE GENOMIC DNA]</scope>
    <source>
        <tissue evidence="6">Flower</tissue>
    </source>
</reference>
<evidence type="ECO:0000256" key="2">
    <source>
        <dbReference type="ARBA" id="ARBA00023242"/>
    </source>
</evidence>
<protein>
    <recommendedName>
        <fullName evidence="5">CCT domain-containing protein</fullName>
    </recommendedName>
</protein>
<dbReference type="EMBL" id="CP136892">
    <property type="protein sequence ID" value="WOL00172.1"/>
    <property type="molecule type" value="Genomic_DNA"/>
</dbReference>
<organism evidence="6 7">
    <name type="scientific">Canna indica</name>
    <name type="common">Indian-shot</name>
    <dbReference type="NCBI Taxonomy" id="4628"/>
    <lineage>
        <taxon>Eukaryota</taxon>
        <taxon>Viridiplantae</taxon>
        <taxon>Streptophyta</taxon>
        <taxon>Embryophyta</taxon>
        <taxon>Tracheophyta</taxon>
        <taxon>Spermatophyta</taxon>
        <taxon>Magnoliopsida</taxon>
        <taxon>Liliopsida</taxon>
        <taxon>Zingiberales</taxon>
        <taxon>Cannaceae</taxon>
        <taxon>Canna</taxon>
    </lineage>
</organism>
<gene>
    <name evidence="6" type="ORF">Cni_G08885</name>
</gene>
<dbReference type="GO" id="GO:0009909">
    <property type="term" value="P:regulation of flower development"/>
    <property type="evidence" value="ECO:0007669"/>
    <property type="project" value="InterPro"/>
</dbReference>
<feature type="region of interest" description="Disordered" evidence="4">
    <location>
        <begin position="358"/>
        <end position="382"/>
    </location>
</feature>
<feature type="region of interest" description="Disordered" evidence="4">
    <location>
        <begin position="289"/>
        <end position="310"/>
    </location>
</feature>
<evidence type="ECO:0000256" key="1">
    <source>
        <dbReference type="ARBA" id="ARBA00004123"/>
    </source>
</evidence>
<feature type="compositionally biased region" description="Pro residues" evidence="4">
    <location>
        <begin position="111"/>
        <end position="126"/>
    </location>
</feature>
<dbReference type="GO" id="GO:0003700">
    <property type="term" value="F:DNA-binding transcription factor activity"/>
    <property type="evidence" value="ECO:0007669"/>
    <property type="project" value="TreeGrafter"/>
</dbReference>
<dbReference type="PANTHER" id="PTHR31319">
    <property type="entry name" value="ZINC FINGER PROTEIN CONSTANS-LIKE 4"/>
    <property type="match status" value="1"/>
</dbReference>
<dbReference type="AlphaFoldDB" id="A0AAQ3K1A8"/>
<dbReference type="PROSITE" id="PS51017">
    <property type="entry name" value="CCT"/>
    <property type="match status" value="1"/>
</dbReference>
<evidence type="ECO:0000313" key="7">
    <source>
        <dbReference type="Proteomes" id="UP001327560"/>
    </source>
</evidence>
<evidence type="ECO:0000256" key="3">
    <source>
        <dbReference type="PROSITE-ProRule" id="PRU00357"/>
    </source>
</evidence>
<feature type="compositionally biased region" description="Low complexity" evidence="4">
    <location>
        <begin position="99"/>
        <end position="110"/>
    </location>
</feature>
<accession>A0AAQ3K1A8</accession>
<evidence type="ECO:0000256" key="4">
    <source>
        <dbReference type="SAM" id="MobiDB-lite"/>
    </source>
</evidence>
<dbReference type="Pfam" id="PF06203">
    <property type="entry name" value="CCT"/>
    <property type="match status" value="1"/>
</dbReference>
<dbReference type="InterPro" id="IPR045281">
    <property type="entry name" value="CONSTANS-like"/>
</dbReference>
<sequence length="418" mass="46457">MKTYEASDGRQIAVSRMVDAGGWRLTWRRQVDESLIIEPHNWLEGIPKPRGRYGAVEHLFLNGQQWNSKQCSAGHLHPHRRPPTSFSFTTTTTTFSSTHTTISASSRRLPPWLPPGPSPARRCPPSPNPAPRAMFPVPPPYAWDHHLDLFDVVPGTLDCKEVALAAARDLPSHRQQRAATSEDAYYAAASGTAALGFVAMESSPPPAMLRLGELCHRGDVARGEWPRRLFCAGGTMAAGPDEAFLGSVNVAESHWNWMTCGNGFYGPQQEVYPATAYSAGDPLQVISGGSQHPVAGSSRRSPSLPMEDSSFKVCRLSPEERKVKIHRYMKKRNKRNFNKKIKYACRKTLADSRPRVRGRFAKNDDDGEAMKPTSSSHDFDDEEEVVMVKEEDVLDSDILAYISGVNSFAYNFTLESWI</sequence>
<proteinExistence type="predicted"/>
<feature type="region of interest" description="Disordered" evidence="4">
    <location>
        <begin position="99"/>
        <end position="126"/>
    </location>
</feature>
<dbReference type="GO" id="GO:0005634">
    <property type="term" value="C:nucleus"/>
    <property type="evidence" value="ECO:0007669"/>
    <property type="project" value="UniProtKB-SubCell"/>
</dbReference>
<dbReference type="PANTHER" id="PTHR31319:SF110">
    <property type="entry name" value="CCT MOTIF FAMILY PROTEIN"/>
    <property type="match status" value="1"/>
</dbReference>
<feature type="domain" description="CCT" evidence="5">
    <location>
        <begin position="321"/>
        <end position="363"/>
    </location>
</feature>
<evidence type="ECO:0000259" key="5">
    <source>
        <dbReference type="PROSITE" id="PS51017"/>
    </source>
</evidence>
<dbReference type="Proteomes" id="UP001327560">
    <property type="component" value="Chromosome 3"/>
</dbReference>
<comment type="subcellular location">
    <subcellularLocation>
        <location evidence="1 3">Nucleus</location>
    </subcellularLocation>
</comment>
<keyword evidence="2 3" id="KW-0539">Nucleus</keyword>
<keyword evidence="7" id="KW-1185">Reference proteome</keyword>